<evidence type="ECO:0000256" key="14">
    <source>
        <dbReference type="PROSITE-ProRule" id="PRU00552"/>
    </source>
</evidence>
<dbReference type="InterPro" id="IPR014001">
    <property type="entry name" value="Helicase_ATP-bd"/>
</dbReference>
<dbReference type="STRING" id="1890364.A0A2P6MYD5"/>
<dbReference type="GO" id="GO:0003723">
    <property type="term" value="F:RNA binding"/>
    <property type="evidence" value="ECO:0007669"/>
    <property type="project" value="UniProtKB-KW"/>
</dbReference>
<dbReference type="PROSITE" id="PS50158">
    <property type="entry name" value="ZF_CCHC"/>
    <property type="match status" value="1"/>
</dbReference>
<dbReference type="InterPro" id="IPR014014">
    <property type="entry name" value="RNA_helicase_DEAD_Q_motif"/>
</dbReference>
<dbReference type="GO" id="GO:0005737">
    <property type="term" value="C:cytoplasm"/>
    <property type="evidence" value="ECO:0007669"/>
    <property type="project" value="UniProtKB-ARBA"/>
</dbReference>
<dbReference type="FunFam" id="3.40.50.300:FF:000449">
    <property type="entry name" value="Probable ATP-dependent RNA helicase DDX41"/>
    <property type="match status" value="1"/>
</dbReference>
<evidence type="ECO:0000256" key="7">
    <source>
        <dbReference type="ARBA" id="ARBA00022806"/>
    </source>
</evidence>
<dbReference type="Proteomes" id="UP000241769">
    <property type="component" value="Unassembled WGS sequence"/>
</dbReference>
<evidence type="ECO:0000259" key="17">
    <source>
        <dbReference type="PROSITE" id="PS50158"/>
    </source>
</evidence>
<evidence type="ECO:0000256" key="1">
    <source>
        <dbReference type="ARBA" id="ARBA00010132"/>
    </source>
</evidence>
<dbReference type="InParanoid" id="A0A2P6MYD5"/>
<name>A0A2P6MYD5_9EUKA</name>
<keyword evidence="8" id="KW-0862">Zinc</keyword>
<feature type="compositionally biased region" description="Basic and acidic residues" evidence="16">
    <location>
        <begin position="19"/>
        <end position="29"/>
    </location>
</feature>
<dbReference type="SMART" id="SM00343">
    <property type="entry name" value="ZnF_C2HC"/>
    <property type="match status" value="1"/>
</dbReference>
<accession>A0A2P6MYD5</accession>
<sequence>MSAKTKKELMNKAFSTRPPIKERSVEEGPPRSTQSLVHLKADLVKKGEFDDAVERERYFSVGDNKSLIVDRKEDEKMMEDSNFRPLQTVTDLAKGVEYTKSLYSSWKPPSYISKRSESENESIRKKFHIIADGEDMPPPIRSFEEMKIPKEIIDALHDMDITQPSSIQIQGLPVVLSKRDVIGIAYTGSGKTMVFSIPMVIFSIEDELLMPVQSGEGPFGLVLCPSRELARQTFEIVERFSQKIEAKRRIRLRTVLMIGGLSLRDQERELRGGVHMIIATPGRLLEALKKRIIHLTSCNYFVMDEADRLIDSGFEEEIRDIVNFFKGQRQTILFSATMPTKIQQFAKSALVRPITVNVGRAGAASLDVIQEIEYVRQEAKIVYLLDCLQKTPPPIHLTHKVLIFCENKNDVDDIYEYLLLKGVDAVCIHGAKEQEDREHAIRSFREGKKDVLVATDVASKGLDFHKIQHVINYDMPKEIENYVHRIGRTGRSGKTGIATTFVNQKDGESILTDLKELLIESKQRIPPFLQSLETPENRDNRDACAYCGGLGHRMRECTKNRVKTSQGGDSGKGDW</sequence>
<dbReference type="SMART" id="SM00487">
    <property type="entry name" value="DEXDc"/>
    <property type="match status" value="1"/>
</dbReference>
<evidence type="ECO:0000259" key="20">
    <source>
        <dbReference type="PROSITE" id="PS51195"/>
    </source>
</evidence>
<dbReference type="PROSITE" id="PS00039">
    <property type="entry name" value="DEAD_ATP_HELICASE"/>
    <property type="match status" value="1"/>
</dbReference>
<evidence type="ECO:0000256" key="9">
    <source>
        <dbReference type="ARBA" id="ARBA00022840"/>
    </source>
</evidence>
<evidence type="ECO:0000256" key="10">
    <source>
        <dbReference type="ARBA" id="ARBA00022884"/>
    </source>
</evidence>
<keyword evidence="4 15" id="KW-0547">Nucleotide-binding</keyword>
<dbReference type="InterPro" id="IPR011545">
    <property type="entry name" value="DEAD/DEAH_box_helicase_dom"/>
</dbReference>
<dbReference type="AlphaFoldDB" id="A0A2P6MYD5"/>
<evidence type="ECO:0000259" key="19">
    <source>
        <dbReference type="PROSITE" id="PS51194"/>
    </source>
</evidence>
<evidence type="ECO:0000256" key="13">
    <source>
        <dbReference type="PROSITE-ProRule" id="PRU00047"/>
    </source>
</evidence>
<keyword evidence="22" id="KW-1185">Reference proteome</keyword>
<evidence type="ECO:0000313" key="21">
    <source>
        <dbReference type="EMBL" id="PRP76730.1"/>
    </source>
</evidence>
<reference evidence="21 22" key="1">
    <citation type="journal article" date="2018" name="Genome Biol. Evol.">
        <title>Multiple Roots of Fruiting Body Formation in Amoebozoa.</title>
        <authorList>
            <person name="Hillmann F."/>
            <person name="Forbes G."/>
            <person name="Novohradska S."/>
            <person name="Ferling I."/>
            <person name="Riege K."/>
            <person name="Groth M."/>
            <person name="Westermann M."/>
            <person name="Marz M."/>
            <person name="Spaller T."/>
            <person name="Winckler T."/>
            <person name="Schaap P."/>
            <person name="Glockner G."/>
        </authorList>
    </citation>
    <scope>NUCLEOTIDE SEQUENCE [LARGE SCALE GENOMIC DNA]</scope>
    <source>
        <strain evidence="21 22">Jena</strain>
    </source>
</reference>
<comment type="catalytic activity">
    <reaction evidence="12">
        <text>ATP + H2O = ADP + phosphate + H(+)</text>
        <dbReference type="Rhea" id="RHEA:13065"/>
        <dbReference type="ChEBI" id="CHEBI:15377"/>
        <dbReference type="ChEBI" id="CHEBI:15378"/>
        <dbReference type="ChEBI" id="CHEBI:30616"/>
        <dbReference type="ChEBI" id="CHEBI:43474"/>
        <dbReference type="ChEBI" id="CHEBI:456216"/>
        <dbReference type="EC" id="3.6.4.13"/>
    </reaction>
</comment>
<dbReference type="GO" id="GO:0005634">
    <property type="term" value="C:nucleus"/>
    <property type="evidence" value="ECO:0007669"/>
    <property type="project" value="UniProtKB-ARBA"/>
</dbReference>
<dbReference type="InterPro" id="IPR027417">
    <property type="entry name" value="P-loop_NTPase"/>
</dbReference>
<dbReference type="GO" id="GO:0005524">
    <property type="term" value="F:ATP binding"/>
    <property type="evidence" value="ECO:0007669"/>
    <property type="project" value="UniProtKB-KW"/>
</dbReference>
<dbReference type="Pfam" id="PF00270">
    <property type="entry name" value="DEAD"/>
    <property type="match status" value="1"/>
</dbReference>
<evidence type="ECO:0000256" key="6">
    <source>
        <dbReference type="ARBA" id="ARBA00022801"/>
    </source>
</evidence>
<dbReference type="PANTHER" id="PTHR47958">
    <property type="entry name" value="ATP-DEPENDENT RNA HELICASE DBP3"/>
    <property type="match status" value="1"/>
</dbReference>
<evidence type="ECO:0000256" key="16">
    <source>
        <dbReference type="SAM" id="MobiDB-lite"/>
    </source>
</evidence>
<keyword evidence="7 15" id="KW-0347">Helicase</keyword>
<evidence type="ECO:0000256" key="5">
    <source>
        <dbReference type="ARBA" id="ARBA00022771"/>
    </source>
</evidence>
<dbReference type="PROSITE" id="PS51194">
    <property type="entry name" value="HELICASE_CTER"/>
    <property type="match status" value="1"/>
</dbReference>
<feature type="short sequence motif" description="Q motif" evidence="14">
    <location>
        <begin position="141"/>
        <end position="169"/>
    </location>
</feature>
<dbReference type="Pfam" id="PF00271">
    <property type="entry name" value="Helicase_C"/>
    <property type="match status" value="1"/>
</dbReference>
<dbReference type="FunFam" id="3.40.50.300:FF:000657">
    <property type="entry name" value="Probable ATP-dependent RNA helicase DDX41"/>
    <property type="match status" value="1"/>
</dbReference>
<feature type="domain" description="DEAD-box RNA helicase Q" evidence="20">
    <location>
        <begin position="141"/>
        <end position="169"/>
    </location>
</feature>
<gene>
    <name evidence="21" type="ORF">PROFUN_11733</name>
</gene>
<dbReference type="FunCoup" id="A0A2P6MYD5">
    <property type="interactions" value="557"/>
</dbReference>
<dbReference type="PROSITE" id="PS51195">
    <property type="entry name" value="Q_MOTIF"/>
    <property type="match status" value="1"/>
</dbReference>
<dbReference type="GO" id="GO:0003724">
    <property type="term" value="F:RNA helicase activity"/>
    <property type="evidence" value="ECO:0007669"/>
    <property type="project" value="UniProtKB-EC"/>
</dbReference>
<feature type="region of interest" description="Disordered" evidence="16">
    <location>
        <begin position="1"/>
        <end position="34"/>
    </location>
</feature>
<comment type="similarity">
    <text evidence="11">Belongs to the DEAD box helicase family. DDX41 subfamily.</text>
</comment>
<evidence type="ECO:0000256" key="4">
    <source>
        <dbReference type="ARBA" id="ARBA00022741"/>
    </source>
</evidence>
<evidence type="ECO:0000256" key="8">
    <source>
        <dbReference type="ARBA" id="ARBA00022833"/>
    </source>
</evidence>
<keyword evidence="10" id="KW-0694">RNA-binding</keyword>
<keyword evidence="3" id="KW-0479">Metal-binding</keyword>
<keyword evidence="9 15" id="KW-0067">ATP-binding</keyword>
<dbReference type="Gene3D" id="3.40.50.300">
    <property type="entry name" value="P-loop containing nucleotide triphosphate hydrolases"/>
    <property type="match status" value="2"/>
</dbReference>
<comment type="caution">
    <text evidence="21">The sequence shown here is derived from an EMBL/GenBank/DDBJ whole genome shotgun (WGS) entry which is preliminary data.</text>
</comment>
<dbReference type="InterPro" id="IPR000629">
    <property type="entry name" value="RNA-helicase_DEAD-box_CS"/>
</dbReference>
<dbReference type="CDD" id="cd18787">
    <property type="entry name" value="SF2_C_DEAD"/>
    <property type="match status" value="1"/>
</dbReference>
<dbReference type="InterPro" id="IPR001650">
    <property type="entry name" value="Helicase_C-like"/>
</dbReference>
<evidence type="ECO:0000313" key="22">
    <source>
        <dbReference type="Proteomes" id="UP000241769"/>
    </source>
</evidence>
<evidence type="ECO:0000256" key="15">
    <source>
        <dbReference type="RuleBase" id="RU000492"/>
    </source>
</evidence>
<dbReference type="OrthoDB" id="196131at2759"/>
<protein>
    <recommendedName>
        <fullName evidence="2">RNA helicase</fullName>
        <ecNumber evidence="2">3.6.4.13</ecNumber>
    </recommendedName>
</protein>
<keyword evidence="6 15" id="KW-0378">Hydrolase</keyword>
<dbReference type="SUPFAM" id="SSF52540">
    <property type="entry name" value="P-loop containing nucleoside triphosphate hydrolases"/>
    <property type="match status" value="1"/>
</dbReference>
<evidence type="ECO:0000256" key="2">
    <source>
        <dbReference type="ARBA" id="ARBA00012552"/>
    </source>
</evidence>
<keyword evidence="5 13" id="KW-0863">Zinc-finger</keyword>
<proteinExistence type="inferred from homology"/>
<dbReference type="EMBL" id="MDYQ01000304">
    <property type="protein sequence ID" value="PRP76730.1"/>
    <property type="molecule type" value="Genomic_DNA"/>
</dbReference>
<dbReference type="PROSITE" id="PS51192">
    <property type="entry name" value="HELICASE_ATP_BIND_1"/>
    <property type="match status" value="1"/>
</dbReference>
<dbReference type="GO" id="GO:0008270">
    <property type="term" value="F:zinc ion binding"/>
    <property type="evidence" value="ECO:0007669"/>
    <property type="project" value="UniProtKB-KW"/>
</dbReference>
<evidence type="ECO:0000259" key="18">
    <source>
        <dbReference type="PROSITE" id="PS51192"/>
    </source>
</evidence>
<feature type="compositionally biased region" description="Basic and acidic residues" evidence="16">
    <location>
        <begin position="1"/>
        <end position="10"/>
    </location>
</feature>
<evidence type="ECO:0000256" key="3">
    <source>
        <dbReference type="ARBA" id="ARBA00022723"/>
    </source>
</evidence>
<evidence type="ECO:0000256" key="12">
    <source>
        <dbReference type="ARBA" id="ARBA00047984"/>
    </source>
</evidence>
<feature type="domain" description="Helicase C-terminal" evidence="19">
    <location>
        <begin position="367"/>
        <end position="533"/>
    </location>
</feature>
<evidence type="ECO:0000256" key="11">
    <source>
        <dbReference type="ARBA" id="ARBA00023594"/>
    </source>
</evidence>
<feature type="domain" description="CCHC-type" evidence="17">
    <location>
        <begin position="544"/>
        <end position="559"/>
    </location>
</feature>
<feature type="domain" description="Helicase ATP-binding" evidence="18">
    <location>
        <begin position="172"/>
        <end position="356"/>
    </location>
</feature>
<dbReference type="EC" id="3.6.4.13" evidence="2"/>
<organism evidence="21 22">
    <name type="scientific">Planoprotostelium fungivorum</name>
    <dbReference type="NCBI Taxonomy" id="1890364"/>
    <lineage>
        <taxon>Eukaryota</taxon>
        <taxon>Amoebozoa</taxon>
        <taxon>Evosea</taxon>
        <taxon>Variosea</taxon>
        <taxon>Cavosteliida</taxon>
        <taxon>Cavosteliaceae</taxon>
        <taxon>Planoprotostelium</taxon>
    </lineage>
</organism>
<dbReference type="GO" id="GO:0016787">
    <property type="term" value="F:hydrolase activity"/>
    <property type="evidence" value="ECO:0007669"/>
    <property type="project" value="UniProtKB-KW"/>
</dbReference>
<dbReference type="Pfam" id="PF00098">
    <property type="entry name" value="zf-CCHC"/>
    <property type="match status" value="1"/>
</dbReference>
<comment type="similarity">
    <text evidence="1">Belongs to the DEAD box helicase family. DDX4/VASA subfamily.</text>
</comment>
<dbReference type="InterPro" id="IPR001878">
    <property type="entry name" value="Znf_CCHC"/>
</dbReference>
<dbReference type="SMART" id="SM00490">
    <property type="entry name" value="HELICc"/>
    <property type="match status" value="1"/>
</dbReference>